<evidence type="ECO:0000313" key="2">
    <source>
        <dbReference type="EMBL" id="NEY18530.1"/>
    </source>
</evidence>
<feature type="transmembrane region" description="Helical" evidence="1">
    <location>
        <begin position="91"/>
        <end position="115"/>
    </location>
</feature>
<dbReference type="Proteomes" id="UP000476934">
    <property type="component" value="Unassembled WGS sequence"/>
</dbReference>
<comment type="caution">
    <text evidence="2">The sequence shown here is derived from an EMBL/GenBank/DDBJ whole genome shotgun (WGS) entry which is preliminary data.</text>
</comment>
<keyword evidence="1" id="KW-0812">Transmembrane</keyword>
<organism evidence="2 3">
    <name type="scientific">Heyndrickxia ginsengihumi</name>
    <dbReference type="NCBI Taxonomy" id="363870"/>
    <lineage>
        <taxon>Bacteria</taxon>
        <taxon>Bacillati</taxon>
        <taxon>Bacillota</taxon>
        <taxon>Bacilli</taxon>
        <taxon>Bacillales</taxon>
        <taxon>Bacillaceae</taxon>
        <taxon>Heyndrickxia</taxon>
    </lineage>
</organism>
<reference evidence="2 3" key="1">
    <citation type="submission" date="2020-02" db="EMBL/GenBank/DDBJ databases">
        <authorList>
            <person name="Feng H."/>
        </authorList>
    </citation>
    <scope>NUCLEOTIDE SEQUENCE [LARGE SCALE GENOMIC DNA]</scope>
    <source>
        <strain evidence="2 3">Gsoil 114</strain>
    </source>
</reference>
<keyword evidence="3" id="KW-1185">Reference proteome</keyword>
<reference evidence="2 3" key="2">
    <citation type="submission" date="2020-03" db="EMBL/GenBank/DDBJ databases">
        <title>Bacillus aquiflavi sp. nov., isolated from yellow water of strong flavor Chinese baijiu in Yibin region of China.</title>
        <authorList>
            <person name="Xie J."/>
        </authorList>
    </citation>
    <scope>NUCLEOTIDE SEQUENCE [LARGE SCALE GENOMIC DNA]</scope>
    <source>
        <strain evidence="2 3">Gsoil 114</strain>
    </source>
</reference>
<dbReference type="AlphaFoldDB" id="A0A6M0P3Q6"/>
<dbReference type="OrthoDB" id="2932876at2"/>
<keyword evidence="1" id="KW-0472">Membrane</keyword>
<feature type="transmembrane region" description="Helical" evidence="1">
    <location>
        <begin position="37"/>
        <end position="58"/>
    </location>
</feature>
<dbReference type="EMBL" id="JAAIWK010000001">
    <property type="protein sequence ID" value="NEY18530.1"/>
    <property type="molecule type" value="Genomic_DNA"/>
</dbReference>
<proteinExistence type="predicted"/>
<evidence type="ECO:0000313" key="3">
    <source>
        <dbReference type="Proteomes" id="UP000476934"/>
    </source>
</evidence>
<dbReference type="InterPro" id="IPR035287">
    <property type="entry name" value="DUF5362"/>
</dbReference>
<gene>
    <name evidence="2" type="ORF">G4D61_00920</name>
</gene>
<protein>
    <submittedName>
        <fullName evidence="2">Uncharacterized protein</fullName>
    </submittedName>
</protein>
<sequence length="121" mass="12743">MDSNEKLKVAFASIGSWGKFTSIVTIIMGAVSAVFGLFAFVVGAIPGIIEIFLGVFLLRSANGAARAKEALDPDACNDAISYYAKYVKLQAILLIIAIVLIVISAIFAIVGVWSFSQLGGI</sequence>
<name>A0A6M0P3Q6_9BACI</name>
<keyword evidence="1" id="KW-1133">Transmembrane helix</keyword>
<feature type="transmembrane region" description="Helical" evidence="1">
    <location>
        <begin position="9"/>
        <end position="31"/>
    </location>
</feature>
<dbReference type="Pfam" id="PF17319">
    <property type="entry name" value="DUF5362"/>
    <property type="match status" value="1"/>
</dbReference>
<accession>A0A6M0P3Q6</accession>
<dbReference type="RefSeq" id="WP_051476246.1">
    <property type="nucleotide sequence ID" value="NZ_JAAIWK010000001.1"/>
</dbReference>
<evidence type="ECO:0000256" key="1">
    <source>
        <dbReference type="SAM" id="Phobius"/>
    </source>
</evidence>